<name>A0AAN8F867_TRICO</name>
<feature type="transmembrane region" description="Helical" evidence="2">
    <location>
        <begin position="55"/>
        <end position="78"/>
    </location>
</feature>
<organism evidence="3 4">
    <name type="scientific">Trichostrongylus colubriformis</name>
    <name type="common">Black scour worm</name>
    <dbReference type="NCBI Taxonomy" id="6319"/>
    <lineage>
        <taxon>Eukaryota</taxon>
        <taxon>Metazoa</taxon>
        <taxon>Ecdysozoa</taxon>
        <taxon>Nematoda</taxon>
        <taxon>Chromadorea</taxon>
        <taxon>Rhabditida</taxon>
        <taxon>Rhabditina</taxon>
        <taxon>Rhabditomorpha</taxon>
        <taxon>Strongyloidea</taxon>
        <taxon>Trichostrongylidae</taxon>
        <taxon>Trichostrongylus</taxon>
    </lineage>
</organism>
<comment type="caution">
    <text evidence="3">The sequence shown here is derived from an EMBL/GenBank/DDBJ whole genome shotgun (WGS) entry which is preliminary data.</text>
</comment>
<reference evidence="3 4" key="1">
    <citation type="submission" date="2019-10" db="EMBL/GenBank/DDBJ databases">
        <title>Assembly and Annotation for the nematode Trichostrongylus colubriformis.</title>
        <authorList>
            <person name="Martin J."/>
        </authorList>
    </citation>
    <scope>NUCLEOTIDE SEQUENCE [LARGE SCALE GENOMIC DNA]</scope>
    <source>
        <strain evidence="3">G859</strain>
        <tissue evidence="3">Whole worm</tissue>
    </source>
</reference>
<sequence>MKIIWKSCVDKVKLAVHATFEKLSHGVKFQEVATAYNAVLDRFCPAKIHRPVQFILTYMMLHVYLLYATIYGITQFVVHHTRIRGSHIIPLLPSVAHCKEKIIMFVTSVFLWHWFSKSVLGISAGWEYISTWVVHLRPQINIKPQLKLVSVSDSCHSNASNVSMNVEEVNADMNVYLCPEKEEFADLMKNFQMATDTASFASDLVSSVAASITQSESIDSLQGWSSSGAADGEDEIDIDREMDKACLLERHANDFRDSEDSAGEQDQLLPETSNGKKCTEKSRLTLREVAKEVLHEVSSVSSGFRSRIPRPQALERFRGTDRAFMRVDPSVKW</sequence>
<dbReference type="AlphaFoldDB" id="A0AAN8F867"/>
<gene>
    <name evidence="3" type="ORF">GCK32_011010</name>
</gene>
<feature type="region of interest" description="Disordered" evidence="1">
    <location>
        <begin position="256"/>
        <end position="277"/>
    </location>
</feature>
<keyword evidence="2" id="KW-0472">Membrane</keyword>
<evidence type="ECO:0000256" key="2">
    <source>
        <dbReference type="SAM" id="Phobius"/>
    </source>
</evidence>
<keyword evidence="2" id="KW-0812">Transmembrane</keyword>
<keyword evidence="2" id="KW-1133">Transmembrane helix</keyword>
<keyword evidence="4" id="KW-1185">Reference proteome</keyword>
<accession>A0AAN8F867</accession>
<dbReference type="Proteomes" id="UP001331761">
    <property type="component" value="Unassembled WGS sequence"/>
</dbReference>
<evidence type="ECO:0000256" key="1">
    <source>
        <dbReference type="SAM" id="MobiDB-lite"/>
    </source>
</evidence>
<protein>
    <submittedName>
        <fullName evidence="3">Uncharacterized protein</fullName>
    </submittedName>
</protein>
<evidence type="ECO:0000313" key="3">
    <source>
        <dbReference type="EMBL" id="KAK5971244.1"/>
    </source>
</evidence>
<proteinExistence type="predicted"/>
<dbReference type="EMBL" id="WIXE01018057">
    <property type="protein sequence ID" value="KAK5971244.1"/>
    <property type="molecule type" value="Genomic_DNA"/>
</dbReference>
<evidence type="ECO:0000313" key="4">
    <source>
        <dbReference type="Proteomes" id="UP001331761"/>
    </source>
</evidence>